<gene>
    <name evidence="1" type="primary">AUGUSTUS-3.0.2_34214</name>
    <name evidence="1" type="ORF">TcasGA2_TC034214</name>
</gene>
<dbReference type="InParanoid" id="A0A139WP89"/>
<protein>
    <submittedName>
        <fullName evidence="1">Uncharacterized protein</fullName>
    </submittedName>
</protein>
<name>A0A139WP89_TRICA</name>
<evidence type="ECO:0000313" key="1">
    <source>
        <dbReference type="EMBL" id="KYB29677.1"/>
    </source>
</evidence>
<keyword evidence="2" id="KW-1185">Reference proteome</keyword>
<evidence type="ECO:0000313" key="2">
    <source>
        <dbReference type="Proteomes" id="UP000007266"/>
    </source>
</evidence>
<organism evidence="1 2">
    <name type="scientific">Tribolium castaneum</name>
    <name type="common">Red flour beetle</name>
    <dbReference type="NCBI Taxonomy" id="7070"/>
    <lineage>
        <taxon>Eukaryota</taxon>
        <taxon>Metazoa</taxon>
        <taxon>Ecdysozoa</taxon>
        <taxon>Arthropoda</taxon>
        <taxon>Hexapoda</taxon>
        <taxon>Insecta</taxon>
        <taxon>Pterygota</taxon>
        <taxon>Neoptera</taxon>
        <taxon>Endopterygota</taxon>
        <taxon>Coleoptera</taxon>
        <taxon>Polyphaga</taxon>
        <taxon>Cucujiformia</taxon>
        <taxon>Tenebrionidae</taxon>
        <taxon>Tenebrionidae incertae sedis</taxon>
        <taxon>Tribolium</taxon>
    </lineage>
</organism>
<reference evidence="1 2" key="1">
    <citation type="journal article" date="2008" name="Nature">
        <title>The genome of the model beetle and pest Tribolium castaneum.</title>
        <authorList>
            <consortium name="Tribolium Genome Sequencing Consortium"/>
            <person name="Richards S."/>
            <person name="Gibbs R.A."/>
            <person name="Weinstock G.M."/>
            <person name="Brown S.J."/>
            <person name="Denell R."/>
            <person name="Beeman R.W."/>
            <person name="Gibbs R."/>
            <person name="Beeman R.W."/>
            <person name="Brown S.J."/>
            <person name="Bucher G."/>
            <person name="Friedrich M."/>
            <person name="Grimmelikhuijzen C.J."/>
            <person name="Klingler M."/>
            <person name="Lorenzen M."/>
            <person name="Richards S."/>
            <person name="Roth S."/>
            <person name="Schroder R."/>
            <person name="Tautz D."/>
            <person name="Zdobnov E.M."/>
            <person name="Muzny D."/>
            <person name="Gibbs R.A."/>
            <person name="Weinstock G.M."/>
            <person name="Attaway T."/>
            <person name="Bell S."/>
            <person name="Buhay C.J."/>
            <person name="Chandrabose M.N."/>
            <person name="Chavez D."/>
            <person name="Clerk-Blankenburg K.P."/>
            <person name="Cree A."/>
            <person name="Dao M."/>
            <person name="Davis C."/>
            <person name="Chacko J."/>
            <person name="Dinh H."/>
            <person name="Dugan-Rocha S."/>
            <person name="Fowler G."/>
            <person name="Garner T.T."/>
            <person name="Garnes J."/>
            <person name="Gnirke A."/>
            <person name="Hawes A."/>
            <person name="Hernandez J."/>
            <person name="Hines S."/>
            <person name="Holder M."/>
            <person name="Hume J."/>
            <person name="Jhangiani S.N."/>
            <person name="Joshi V."/>
            <person name="Khan Z.M."/>
            <person name="Jackson L."/>
            <person name="Kovar C."/>
            <person name="Kowis A."/>
            <person name="Lee S."/>
            <person name="Lewis L.R."/>
            <person name="Margolis J."/>
            <person name="Morgan M."/>
            <person name="Nazareth L.V."/>
            <person name="Nguyen N."/>
            <person name="Okwuonu G."/>
            <person name="Parker D."/>
            <person name="Richards S."/>
            <person name="Ruiz S.J."/>
            <person name="Santibanez J."/>
            <person name="Savard J."/>
            <person name="Scherer S.E."/>
            <person name="Schneider B."/>
            <person name="Sodergren E."/>
            <person name="Tautz D."/>
            <person name="Vattahil S."/>
            <person name="Villasana D."/>
            <person name="White C.S."/>
            <person name="Wright R."/>
            <person name="Park Y."/>
            <person name="Beeman R.W."/>
            <person name="Lord J."/>
            <person name="Oppert B."/>
            <person name="Lorenzen M."/>
            <person name="Brown S."/>
            <person name="Wang L."/>
            <person name="Savard J."/>
            <person name="Tautz D."/>
            <person name="Richards S."/>
            <person name="Weinstock G."/>
            <person name="Gibbs R.A."/>
            <person name="Liu Y."/>
            <person name="Worley K."/>
            <person name="Weinstock G."/>
            <person name="Elsik C.G."/>
            <person name="Reese J.T."/>
            <person name="Elhaik E."/>
            <person name="Landan G."/>
            <person name="Graur D."/>
            <person name="Arensburger P."/>
            <person name="Atkinson P."/>
            <person name="Beeman R.W."/>
            <person name="Beidler J."/>
            <person name="Brown S.J."/>
            <person name="Demuth J.P."/>
            <person name="Drury D.W."/>
            <person name="Du Y.Z."/>
            <person name="Fujiwara H."/>
            <person name="Lorenzen M."/>
            <person name="Maselli V."/>
            <person name="Osanai M."/>
            <person name="Park Y."/>
            <person name="Robertson H.M."/>
            <person name="Tu Z."/>
            <person name="Wang J.J."/>
            <person name="Wang S."/>
            <person name="Richards S."/>
            <person name="Song H."/>
            <person name="Zhang L."/>
            <person name="Sodergren E."/>
            <person name="Werner D."/>
            <person name="Stanke M."/>
            <person name="Morgenstern B."/>
            <person name="Solovyev V."/>
            <person name="Kosarev P."/>
            <person name="Brown G."/>
            <person name="Chen H.C."/>
            <person name="Ermolaeva O."/>
            <person name="Hlavina W."/>
            <person name="Kapustin Y."/>
            <person name="Kiryutin B."/>
            <person name="Kitts P."/>
            <person name="Maglott D."/>
            <person name="Pruitt K."/>
            <person name="Sapojnikov V."/>
            <person name="Souvorov A."/>
            <person name="Mackey A.J."/>
            <person name="Waterhouse R.M."/>
            <person name="Wyder S."/>
            <person name="Zdobnov E.M."/>
            <person name="Zdobnov E.M."/>
            <person name="Wyder S."/>
            <person name="Kriventseva E.V."/>
            <person name="Kadowaki T."/>
            <person name="Bork P."/>
            <person name="Aranda M."/>
            <person name="Bao R."/>
            <person name="Beermann A."/>
            <person name="Berns N."/>
            <person name="Bolognesi R."/>
            <person name="Bonneton F."/>
            <person name="Bopp D."/>
            <person name="Brown S.J."/>
            <person name="Bucher G."/>
            <person name="Butts T."/>
            <person name="Chaumot A."/>
            <person name="Denell R.E."/>
            <person name="Ferrier D.E."/>
            <person name="Friedrich M."/>
            <person name="Gordon C.M."/>
            <person name="Jindra M."/>
            <person name="Klingler M."/>
            <person name="Lan Q."/>
            <person name="Lattorff H.M."/>
            <person name="Laudet V."/>
            <person name="von Levetsow C."/>
            <person name="Liu Z."/>
            <person name="Lutz R."/>
            <person name="Lynch J.A."/>
            <person name="da Fonseca R.N."/>
            <person name="Posnien N."/>
            <person name="Reuter R."/>
            <person name="Roth S."/>
            <person name="Savard J."/>
            <person name="Schinko J.B."/>
            <person name="Schmitt C."/>
            <person name="Schoppmeier M."/>
            <person name="Schroder R."/>
            <person name="Shippy T.D."/>
            <person name="Simonnet F."/>
            <person name="Marques-Souza H."/>
            <person name="Tautz D."/>
            <person name="Tomoyasu Y."/>
            <person name="Trauner J."/>
            <person name="Van der Zee M."/>
            <person name="Vervoort M."/>
            <person name="Wittkopp N."/>
            <person name="Wimmer E.A."/>
            <person name="Yang X."/>
            <person name="Jones A.K."/>
            <person name="Sattelle D.B."/>
            <person name="Ebert P.R."/>
            <person name="Nelson D."/>
            <person name="Scott J.G."/>
            <person name="Beeman R.W."/>
            <person name="Muthukrishnan S."/>
            <person name="Kramer K.J."/>
            <person name="Arakane Y."/>
            <person name="Beeman R.W."/>
            <person name="Zhu Q."/>
            <person name="Hogenkamp D."/>
            <person name="Dixit R."/>
            <person name="Oppert B."/>
            <person name="Jiang H."/>
            <person name="Zou Z."/>
            <person name="Marshall J."/>
            <person name="Elpidina E."/>
            <person name="Vinokurov K."/>
            <person name="Oppert C."/>
            <person name="Zou Z."/>
            <person name="Evans J."/>
            <person name="Lu Z."/>
            <person name="Zhao P."/>
            <person name="Sumathipala N."/>
            <person name="Altincicek B."/>
            <person name="Vilcinskas A."/>
            <person name="Williams M."/>
            <person name="Hultmark D."/>
            <person name="Hetru C."/>
            <person name="Jiang H."/>
            <person name="Grimmelikhuijzen C.J."/>
            <person name="Hauser F."/>
            <person name="Cazzamali G."/>
            <person name="Williamson M."/>
            <person name="Park Y."/>
            <person name="Li B."/>
            <person name="Tanaka Y."/>
            <person name="Predel R."/>
            <person name="Neupert S."/>
            <person name="Schachtner J."/>
            <person name="Verleyen P."/>
            <person name="Raible F."/>
            <person name="Bork P."/>
            <person name="Friedrich M."/>
            <person name="Walden K.K."/>
            <person name="Robertson H.M."/>
            <person name="Angeli S."/>
            <person name="Foret S."/>
            <person name="Bucher G."/>
            <person name="Schuetz S."/>
            <person name="Maleszka R."/>
            <person name="Wimmer E.A."/>
            <person name="Beeman R.W."/>
            <person name="Lorenzen M."/>
            <person name="Tomoyasu Y."/>
            <person name="Miller S.C."/>
            <person name="Grossmann D."/>
            <person name="Bucher G."/>
        </authorList>
    </citation>
    <scope>NUCLEOTIDE SEQUENCE [LARGE SCALE GENOMIC DNA]</scope>
    <source>
        <strain evidence="1 2">Georgia GA2</strain>
    </source>
</reference>
<dbReference type="AlphaFoldDB" id="A0A139WP89"/>
<dbReference type="KEGG" id="tca:103314773"/>
<dbReference type="EMBL" id="KQ971307">
    <property type="protein sequence ID" value="KYB29677.1"/>
    <property type="molecule type" value="Genomic_DNA"/>
</dbReference>
<accession>A0A139WP89</accession>
<dbReference type="Proteomes" id="UP000007266">
    <property type="component" value="Linkage group 1"/>
</dbReference>
<proteinExistence type="predicted"/>
<dbReference type="OrthoDB" id="6764046at2759"/>
<reference evidence="1 2" key="2">
    <citation type="journal article" date="2010" name="Nucleic Acids Res.">
        <title>BeetleBase in 2010: revisions to provide comprehensive genomic information for Tribolium castaneum.</title>
        <authorList>
            <person name="Kim H.S."/>
            <person name="Murphy T."/>
            <person name="Xia J."/>
            <person name="Caragea D."/>
            <person name="Park Y."/>
            <person name="Beeman R.W."/>
            <person name="Lorenzen M.D."/>
            <person name="Butcher S."/>
            <person name="Manak J.R."/>
            <person name="Brown S.J."/>
        </authorList>
    </citation>
    <scope>GENOME REANNOTATION</scope>
    <source>
        <strain evidence="1 2">Georgia GA2</strain>
    </source>
</reference>
<sequence length="114" mass="12944">MPKRPYPDYDIVQPVKKQQNSLSKSRKIRSSSSERTLQLLYKGASKREKNEEPHSLMCTVCSKEAPSGVICNYCEHALCLQCTNMCHKCSNGFCNDCSFPTYDHNVAVCYSCYS</sequence>